<keyword evidence="1" id="KW-1133">Transmembrane helix</keyword>
<comment type="caution">
    <text evidence="2">The sequence shown here is derived from an EMBL/GenBank/DDBJ whole genome shotgun (WGS) entry which is preliminary data.</text>
</comment>
<protein>
    <submittedName>
        <fullName evidence="2">DUF3429 domain-containing protein</fullName>
    </submittedName>
</protein>
<keyword evidence="1" id="KW-0472">Membrane</keyword>
<feature type="transmembrane region" description="Helical" evidence="1">
    <location>
        <begin position="89"/>
        <end position="106"/>
    </location>
</feature>
<gene>
    <name evidence="2" type="ORF">HBH26_11550</name>
</gene>
<dbReference type="RefSeq" id="WP_168134770.1">
    <property type="nucleotide sequence ID" value="NZ_JAAVJH010000006.1"/>
</dbReference>
<proteinExistence type="predicted"/>
<dbReference type="EMBL" id="JAAVJH010000006">
    <property type="protein sequence ID" value="NJR79219.1"/>
    <property type="molecule type" value="Genomic_DNA"/>
</dbReference>
<feature type="transmembrane region" description="Helical" evidence="1">
    <location>
        <begin position="7"/>
        <end position="27"/>
    </location>
</feature>
<dbReference type="InterPro" id="IPR021836">
    <property type="entry name" value="DUF3429"/>
</dbReference>
<feature type="transmembrane region" description="Helical" evidence="1">
    <location>
        <begin position="64"/>
        <end position="83"/>
    </location>
</feature>
<reference evidence="2 3" key="1">
    <citation type="submission" date="2020-03" db="EMBL/GenBank/DDBJ databases">
        <authorList>
            <person name="Wang L."/>
            <person name="He N."/>
            <person name="Li Y."/>
            <person name="Fang Y."/>
            <person name="Zhang F."/>
        </authorList>
    </citation>
    <scope>NUCLEOTIDE SEQUENCE [LARGE SCALE GENOMIC DNA]</scope>
    <source>
        <strain evidence="2 3">36D10-4-7</strain>
    </source>
</reference>
<keyword evidence="3" id="KW-1185">Reference proteome</keyword>
<sequence>MIPRNAQVLGFGPMLPLVAAGIGAWVLPGTWPILAVQLAIVWGAIILAFIGGVRRGFGFARESASTAVAIAAATAYLTIAGLALVVPRATMALALLIVGYALAALLDRRAALAGNAPAFFAPLRPPQLLLGAAGMAGCWAWLMG</sequence>
<evidence type="ECO:0000313" key="3">
    <source>
        <dbReference type="Proteomes" id="UP000732399"/>
    </source>
</evidence>
<evidence type="ECO:0000313" key="2">
    <source>
        <dbReference type="EMBL" id="NJR79219.1"/>
    </source>
</evidence>
<name>A0ABX1CMQ5_9SPHN</name>
<dbReference type="Pfam" id="PF11911">
    <property type="entry name" value="DUF3429"/>
    <property type="match status" value="1"/>
</dbReference>
<organism evidence="2 3">
    <name type="scientific">Sphingomonas corticis</name>
    <dbReference type="NCBI Taxonomy" id="2722791"/>
    <lineage>
        <taxon>Bacteria</taxon>
        <taxon>Pseudomonadati</taxon>
        <taxon>Pseudomonadota</taxon>
        <taxon>Alphaproteobacteria</taxon>
        <taxon>Sphingomonadales</taxon>
        <taxon>Sphingomonadaceae</taxon>
        <taxon>Sphingomonas</taxon>
    </lineage>
</organism>
<keyword evidence="1" id="KW-0812">Transmembrane</keyword>
<dbReference type="Proteomes" id="UP000732399">
    <property type="component" value="Unassembled WGS sequence"/>
</dbReference>
<evidence type="ECO:0000256" key="1">
    <source>
        <dbReference type="SAM" id="Phobius"/>
    </source>
</evidence>
<feature type="transmembrane region" description="Helical" evidence="1">
    <location>
        <begin position="33"/>
        <end position="52"/>
    </location>
</feature>
<accession>A0ABX1CMQ5</accession>